<reference evidence="5" key="1">
    <citation type="submission" date="2011-05" db="EMBL/GenBank/DDBJ databases">
        <title>Complete sequence of Desulfotomaculum ruminis DSM 2154.</title>
        <authorList>
            <person name="Lucas S."/>
            <person name="Copeland A."/>
            <person name="Lapidus A."/>
            <person name="Cheng J.-F."/>
            <person name="Goodwin L."/>
            <person name="Pitluck S."/>
            <person name="Lu M."/>
            <person name="Detter J.C."/>
            <person name="Han C."/>
            <person name="Tapia R."/>
            <person name="Land M."/>
            <person name="Hauser L."/>
            <person name="Kyrpides N."/>
            <person name="Ivanova N."/>
            <person name="Mikhailova N."/>
            <person name="Pagani I."/>
            <person name="Stams A.J.M."/>
            <person name="Plugge C.M."/>
            <person name="Muyzer G."/>
            <person name="Kuever J."/>
            <person name="Parshina S.N."/>
            <person name="Ivanova A.E."/>
            <person name="Nazina T.N."/>
            <person name="Brambilla E."/>
            <person name="Spring S."/>
            <person name="Klenk H.-P."/>
            <person name="Woyke T."/>
        </authorList>
    </citation>
    <scope>NUCLEOTIDE SEQUENCE [LARGE SCALE GENOMIC DNA]</scope>
    <source>
        <strain evidence="5">ATCC 23193 / DSM 2154 / NCIB 8452 / DL</strain>
    </source>
</reference>
<evidence type="ECO:0000256" key="2">
    <source>
        <dbReference type="ARBA" id="ARBA00023295"/>
    </source>
</evidence>
<evidence type="ECO:0000313" key="4">
    <source>
        <dbReference type="EMBL" id="AEG61571.1"/>
    </source>
</evidence>
<dbReference type="GO" id="GO:0008061">
    <property type="term" value="F:chitin binding"/>
    <property type="evidence" value="ECO:0007669"/>
    <property type="project" value="InterPro"/>
</dbReference>
<dbReference type="InterPro" id="IPR041704">
    <property type="entry name" value="CFLE_GH18"/>
</dbReference>
<dbReference type="HOGENOM" id="CLU_037415_2_0_9"/>
<dbReference type="OrthoDB" id="9769314at2"/>
<dbReference type="InterPro" id="IPR029070">
    <property type="entry name" value="Chitinase_insertion_sf"/>
</dbReference>
<dbReference type="InterPro" id="IPR001223">
    <property type="entry name" value="Glyco_hydro18_cat"/>
</dbReference>
<dbReference type="KEGG" id="dru:Desru_3366"/>
<accession>F6DKT9</accession>
<dbReference type="STRING" id="696281.Desru_3366"/>
<evidence type="ECO:0000313" key="5">
    <source>
        <dbReference type="Proteomes" id="UP000009234"/>
    </source>
</evidence>
<evidence type="ECO:0000256" key="1">
    <source>
        <dbReference type="ARBA" id="ARBA00022801"/>
    </source>
</evidence>
<reference evidence="4 5" key="2">
    <citation type="journal article" date="2012" name="Stand. Genomic Sci.">
        <title>Complete genome sequence of the sulfate-reducing firmicute Desulfotomaculum ruminis type strain (DL(T)).</title>
        <authorList>
            <person name="Spring S."/>
            <person name="Visser M."/>
            <person name="Lu M."/>
            <person name="Copeland A."/>
            <person name="Lapidus A."/>
            <person name="Lucas S."/>
            <person name="Cheng J.F."/>
            <person name="Han C."/>
            <person name="Tapia R."/>
            <person name="Goodwin L.A."/>
            <person name="Pitluck S."/>
            <person name="Ivanova N."/>
            <person name="Land M."/>
            <person name="Hauser L."/>
            <person name="Larimer F."/>
            <person name="Rohde M."/>
            <person name="Goker M."/>
            <person name="Detter J.C."/>
            <person name="Kyrpides N.C."/>
            <person name="Woyke T."/>
            <person name="Schaap P.J."/>
            <person name="Plugge C.M."/>
            <person name="Muyzer G."/>
            <person name="Kuever J."/>
            <person name="Pereira I.A."/>
            <person name="Parshina S.N."/>
            <person name="Bernier-Latmani R."/>
            <person name="Stams A.J."/>
            <person name="Klenk H.P."/>
        </authorList>
    </citation>
    <scope>NUCLEOTIDE SEQUENCE [LARGE SCALE GENOMIC DNA]</scope>
    <source>
        <strain evidence="5">ATCC 23193 / DSM 2154 / NCIB 8452 / DL</strain>
    </source>
</reference>
<dbReference type="PANTHER" id="PTHR46066">
    <property type="entry name" value="CHITINASE DOMAIN-CONTAINING PROTEIN 1 FAMILY MEMBER"/>
    <property type="match status" value="1"/>
</dbReference>
<dbReference type="PANTHER" id="PTHR46066:SF2">
    <property type="entry name" value="CHITINASE DOMAIN-CONTAINING PROTEIN 1"/>
    <property type="match status" value="1"/>
</dbReference>
<evidence type="ECO:0000259" key="3">
    <source>
        <dbReference type="PROSITE" id="PS51910"/>
    </source>
</evidence>
<keyword evidence="1 4" id="KW-0378">Hydrolase</keyword>
<dbReference type="CDD" id="cd02874">
    <property type="entry name" value="GH18_CFLE_spore_hydrolase"/>
    <property type="match status" value="1"/>
</dbReference>
<organism evidence="4 5">
    <name type="scientific">Desulforamulus ruminis (strain ATCC 23193 / DSM 2154 / NCIMB 8452 / DL)</name>
    <name type="common">Desulfotomaculum ruminis</name>
    <dbReference type="NCBI Taxonomy" id="696281"/>
    <lineage>
        <taxon>Bacteria</taxon>
        <taxon>Bacillati</taxon>
        <taxon>Bacillota</taxon>
        <taxon>Clostridia</taxon>
        <taxon>Eubacteriales</taxon>
        <taxon>Peptococcaceae</taxon>
        <taxon>Desulforamulus</taxon>
    </lineage>
</organism>
<sequence>MTKRNWTSLGFLFLYLFTFYFTLFNPSPVAAAAEQKPVILGYYSKDWYTDVDSYQSLAKYGSYLDYTATFTAQMDQNGGLVVDFLPSEGINLAWEKNVKPLLVVHNINNGMDSAAASAVLGNPQKRWKLAENIASLVKKNGYAGVNIDLEAVPAKNRQDYNRFLWELKGLLKEGNYLLTAAVPAKTSDQPGNQWSGAYDYKEIGTVCDYVLLMTYDEHWVGGTAGSIASMPWLTQVLDYAVKQMPSQKILLGLPAYGYDWSAGSTKTVKWKNVNDLVNRYGAQIKWDNTSSTPYFYYWIGSQKHEVWFENQYSLNIKLGLLDSYKLGGVGIWRLGFEDESFWNSIKKVK</sequence>
<dbReference type="Proteomes" id="UP000009234">
    <property type="component" value="Chromosome"/>
</dbReference>
<protein>
    <submittedName>
        <fullName evidence="4">Glycoside hydrolase family 18</fullName>
    </submittedName>
</protein>
<dbReference type="eggNOG" id="COG3858">
    <property type="taxonomic scope" value="Bacteria"/>
</dbReference>
<dbReference type="RefSeq" id="WP_013843317.1">
    <property type="nucleotide sequence ID" value="NC_015589.1"/>
</dbReference>
<proteinExistence type="predicted"/>
<dbReference type="InterPro" id="IPR017853">
    <property type="entry name" value="GH"/>
</dbReference>
<dbReference type="EMBL" id="CP002780">
    <property type="protein sequence ID" value="AEG61571.1"/>
    <property type="molecule type" value="Genomic_DNA"/>
</dbReference>
<dbReference type="Gene3D" id="3.20.20.80">
    <property type="entry name" value="Glycosidases"/>
    <property type="match status" value="1"/>
</dbReference>
<dbReference type="InterPro" id="IPR011583">
    <property type="entry name" value="Chitinase_II/V-like_cat"/>
</dbReference>
<dbReference type="SUPFAM" id="SSF51445">
    <property type="entry name" value="(Trans)glycosidases"/>
    <property type="match status" value="1"/>
</dbReference>
<keyword evidence="2" id="KW-0326">Glycosidase</keyword>
<dbReference type="AlphaFoldDB" id="F6DKT9"/>
<dbReference type="GO" id="GO:0005975">
    <property type="term" value="P:carbohydrate metabolic process"/>
    <property type="evidence" value="ECO:0007669"/>
    <property type="project" value="InterPro"/>
</dbReference>
<dbReference type="PROSITE" id="PS51910">
    <property type="entry name" value="GH18_2"/>
    <property type="match status" value="1"/>
</dbReference>
<dbReference type="Gene3D" id="3.10.50.10">
    <property type="match status" value="1"/>
</dbReference>
<feature type="domain" description="GH18" evidence="3">
    <location>
        <begin position="37"/>
        <end position="349"/>
    </location>
</feature>
<gene>
    <name evidence="4" type="ordered locus">Desru_3366</name>
</gene>
<keyword evidence="5" id="KW-1185">Reference proteome</keyword>
<name>F6DKT9_DESRL</name>
<dbReference type="SMART" id="SM00636">
    <property type="entry name" value="Glyco_18"/>
    <property type="match status" value="1"/>
</dbReference>
<dbReference type="GO" id="GO:0016798">
    <property type="term" value="F:hydrolase activity, acting on glycosyl bonds"/>
    <property type="evidence" value="ECO:0007669"/>
    <property type="project" value="UniProtKB-KW"/>
</dbReference>
<dbReference type="Pfam" id="PF00704">
    <property type="entry name" value="Glyco_hydro_18"/>
    <property type="match status" value="1"/>
</dbReference>